<keyword evidence="1" id="KW-1133">Transmembrane helix</keyword>
<dbReference type="Pfam" id="PF00226">
    <property type="entry name" value="DnaJ"/>
    <property type="match status" value="1"/>
</dbReference>
<accession>A0A9E7GK89</accession>
<feature type="transmembrane region" description="Helical" evidence="1">
    <location>
        <begin position="452"/>
        <end position="473"/>
    </location>
</feature>
<dbReference type="PANTHER" id="PTHR45295:SF1">
    <property type="entry name" value="CHAPERONE PROTEIN DNAJ C76, CHLOROPLASTIC"/>
    <property type="match status" value="1"/>
</dbReference>
<dbReference type="SUPFAM" id="SSF46565">
    <property type="entry name" value="Chaperone J-domain"/>
    <property type="match status" value="1"/>
</dbReference>
<keyword evidence="1" id="KW-0812">Transmembrane</keyword>
<dbReference type="InterPro" id="IPR036869">
    <property type="entry name" value="J_dom_sf"/>
</dbReference>
<evidence type="ECO:0000256" key="1">
    <source>
        <dbReference type="SAM" id="Phobius"/>
    </source>
</evidence>
<reference evidence="3" key="1">
    <citation type="submission" date="2022-05" db="EMBL/GenBank/DDBJ databases">
        <title>The Musa troglodytarum L. genome provides insights into the mechanism of non-climacteric behaviour and enrichment of carotenoids.</title>
        <authorList>
            <person name="Wang J."/>
        </authorList>
    </citation>
    <scope>NUCLEOTIDE SEQUENCE</scope>
    <source>
        <tissue evidence="3">Leaf</tissue>
    </source>
</reference>
<sequence>MAAVALFHGAVPPPPPPVFCLNPPPKARNNSHFHSLQFHKHLSYRYTRRGASSSSSPSSSSWATDFDLYELLGVDRYSDQYEIKKAYRALQKRCHPDIAGPAGHDMAILLNEIYSVLSDPIARGAYDQEQAKRSEFQGYTGKPLYSTWFGPEDEERAVFVDELKCVGCLKCALFASKTFAIESAYGRARVVGQWADPEERILDAVQTCPVDCISFVERTNLAALEFLMSKQPRGSVRISAGNAVGTRVSNIFTEVTKFQNRYRQMKEKASRNESKVHDLRSESRSWAIRGIRSISNWWYWRPPSAATVEADTYLTLIPTRSTIPSTDRLQEAAARHKTQGVAGLKGKTSTGSEHGDDYYWTPITFLPPPSTTPSTLGLVSGDVSESKDEEARSAAAINKRRRSAKDLMGPVMMAVVSAAAVGSKGTETGGDLKEHIAGSTALEVVNSFELQILLAGVTWFIVGMGVQSLVGAIGSKGVFRR</sequence>
<dbReference type="SUPFAM" id="SSF54862">
    <property type="entry name" value="4Fe-4S ferredoxins"/>
    <property type="match status" value="1"/>
</dbReference>
<dbReference type="EMBL" id="CP097509">
    <property type="protein sequence ID" value="URE16751.1"/>
    <property type="molecule type" value="Genomic_DNA"/>
</dbReference>
<gene>
    <name evidence="3" type="ORF">MUK42_12215</name>
</gene>
<keyword evidence="4" id="KW-1185">Reference proteome</keyword>
<organism evidence="3 4">
    <name type="scientific">Musa troglodytarum</name>
    <name type="common">fe'i banana</name>
    <dbReference type="NCBI Taxonomy" id="320322"/>
    <lineage>
        <taxon>Eukaryota</taxon>
        <taxon>Viridiplantae</taxon>
        <taxon>Streptophyta</taxon>
        <taxon>Embryophyta</taxon>
        <taxon>Tracheophyta</taxon>
        <taxon>Spermatophyta</taxon>
        <taxon>Magnoliopsida</taxon>
        <taxon>Liliopsida</taxon>
        <taxon>Zingiberales</taxon>
        <taxon>Musaceae</taxon>
        <taxon>Musa</taxon>
    </lineage>
</organism>
<dbReference type="Gene3D" id="3.30.70.20">
    <property type="match status" value="1"/>
</dbReference>
<dbReference type="Gene3D" id="1.10.287.110">
    <property type="entry name" value="DnaJ domain"/>
    <property type="match status" value="1"/>
</dbReference>
<evidence type="ECO:0000313" key="4">
    <source>
        <dbReference type="Proteomes" id="UP001055439"/>
    </source>
</evidence>
<protein>
    <submittedName>
        <fullName evidence="3">DnaJ domain</fullName>
    </submittedName>
</protein>
<evidence type="ECO:0000259" key="2">
    <source>
        <dbReference type="PROSITE" id="PS50076"/>
    </source>
</evidence>
<dbReference type="Proteomes" id="UP001055439">
    <property type="component" value="Chromosome 7"/>
</dbReference>
<dbReference type="InterPro" id="IPR001623">
    <property type="entry name" value="DnaJ_domain"/>
</dbReference>
<dbReference type="PRINTS" id="PR00625">
    <property type="entry name" value="JDOMAIN"/>
</dbReference>
<dbReference type="PANTHER" id="PTHR45295">
    <property type="entry name" value="CHAPERONE PROTEIN DNAJ C76, CHLOROPLASTIC"/>
    <property type="match status" value="1"/>
</dbReference>
<keyword evidence="1" id="KW-0472">Membrane</keyword>
<dbReference type="SMART" id="SM00271">
    <property type="entry name" value="DnaJ"/>
    <property type="match status" value="1"/>
</dbReference>
<name>A0A9E7GK89_9LILI</name>
<dbReference type="OrthoDB" id="376357at2759"/>
<dbReference type="GO" id="GO:0005783">
    <property type="term" value="C:endoplasmic reticulum"/>
    <property type="evidence" value="ECO:0007669"/>
    <property type="project" value="UniProtKB-ARBA"/>
</dbReference>
<feature type="domain" description="J" evidence="2">
    <location>
        <begin position="67"/>
        <end position="130"/>
    </location>
</feature>
<evidence type="ECO:0000313" key="3">
    <source>
        <dbReference type="EMBL" id="URE16751.1"/>
    </source>
</evidence>
<dbReference type="PROSITE" id="PS50076">
    <property type="entry name" value="DNAJ_2"/>
    <property type="match status" value="1"/>
</dbReference>
<dbReference type="Pfam" id="PF13370">
    <property type="entry name" value="Fer4_13"/>
    <property type="match status" value="1"/>
</dbReference>
<dbReference type="AlphaFoldDB" id="A0A9E7GK89"/>
<proteinExistence type="predicted"/>
<dbReference type="CDD" id="cd06257">
    <property type="entry name" value="DnaJ"/>
    <property type="match status" value="1"/>
</dbReference>